<dbReference type="PANTHER" id="PTHR41695">
    <property type="entry name" value="1,4-ALPHA-GLUCAN BRANCHING ENZYME RV3031-RELATED"/>
    <property type="match status" value="1"/>
</dbReference>
<dbReference type="HOGENOM" id="CLU_026700_0_0_0"/>
<accession>E8QZ00</accession>
<name>E8QZ00_ISOPI</name>
<dbReference type="InParanoid" id="E8QZ00"/>
<dbReference type="InterPro" id="IPR028995">
    <property type="entry name" value="Glyco_hydro_57/38_cen_sf"/>
</dbReference>
<dbReference type="GO" id="GO:0030979">
    <property type="term" value="P:alpha-glucan biosynthetic process"/>
    <property type="evidence" value="ECO:0007669"/>
    <property type="project" value="InterPro"/>
</dbReference>
<sequence>MSTIRLILAIHNHQPVGNFDGVFEDAFNTAYLPFLQVWEDYGDLPFCLHLSGPLLDWLSDRKPNYLERLQRLARAHRLEPLGGAYAEPILTMIPHRDRVGQLRESQRMLTELYGQAPRGVWIAERVWEPHLVSALAEAGVEYTLLDDFHFQRAGLEGRDLLGYYLTEDEGRLLKVFPVDERLRYVIPFEEPHSAYLRLRELADTQPGAVVVFGDDGEKFGSWPETYDHVYVRGWMRRFCDMLVANRDWLEVTTFSRVVDSQLPLGKVYLPESSYREMTEWVLPPALQQRLAQARTVLDRLPPDQADLLRPFFRPAGFWRNFRVKYPEADEMIARMMAVSNRLAQLESRPDADPDYLEAARLDLYRGQCNCPYWHGAFGGLYLPHLRNAIYEHLIAADLALDAAQGRPETFVEAIAADWNFDARQEIRLANDRMILWLRPAQGGHLYGFDDLRARFNLLATLDRRPEPYHDKILRAIREGTVVDPKAPSDEINNLQNKIILKSADLDAKLIYDTTPRKALVDHFFAAETTLGDLIAGRSVDLGDFATGTHLAKLIREPGVVTLVMERVGVVKGHAIGLRKQVRLEAGSPALSIRYDLDELPPGMELRFGVEINLAGMAGHADDRLLIAPDQRPLGRLDARLDLAELGGIAVRDAWRDARIDLSWSRPAAVWSFPIETVSQSEGGFEAVYQSTALIPRWVVQGDRDRRWSVEMTWTLGPAGPEPLDLDRIDLDRIHHATGAALTASRAGVE</sequence>
<dbReference type="InterPro" id="IPR015178">
    <property type="entry name" value="A-amylase/a-glucTrfase_central"/>
</dbReference>
<comment type="similarity">
    <text evidence="1">Belongs to the glycosyl hydrolase 57 family.</text>
</comment>
<organism evidence="6 7">
    <name type="scientific">Isosphaera pallida (strain ATCC 43644 / DSM 9630 / IS1B)</name>
    <dbReference type="NCBI Taxonomy" id="575540"/>
    <lineage>
        <taxon>Bacteria</taxon>
        <taxon>Pseudomonadati</taxon>
        <taxon>Planctomycetota</taxon>
        <taxon>Planctomycetia</taxon>
        <taxon>Isosphaerales</taxon>
        <taxon>Isosphaeraceae</taxon>
        <taxon>Isosphaera</taxon>
    </lineage>
</organism>
<dbReference type="KEGG" id="ipa:Isop_1552"/>
<dbReference type="GO" id="GO:0030246">
    <property type="term" value="F:carbohydrate binding"/>
    <property type="evidence" value="ECO:0007669"/>
    <property type="project" value="InterPro"/>
</dbReference>
<dbReference type="Gene3D" id="3.20.110.20">
    <property type="match status" value="1"/>
</dbReference>
<feature type="domain" description="Glycoside hydrolase family 57 N-terminal" evidence="3">
    <location>
        <begin position="8"/>
        <end position="259"/>
    </location>
</feature>
<dbReference type="OrthoDB" id="8476at2"/>
<dbReference type="RefSeq" id="WP_013564425.1">
    <property type="nucleotide sequence ID" value="NC_014962.1"/>
</dbReference>
<dbReference type="InterPro" id="IPR011013">
    <property type="entry name" value="Gal_mutarotase_sf_dom"/>
</dbReference>
<feature type="domain" description="Alpha-amylase/4-alpha-glucanotransferase central" evidence="4">
    <location>
        <begin position="316"/>
        <end position="397"/>
    </location>
</feature>
<dbReference type="EC" id="2.4.1.25" evidence="6"/>
<dbReference type="eggNOG" id="COG1449">
    <property type="taxonomic scope" value="Bacteria"/>
</dbReference>
<dbReference type="Pfam" id="PF03065">
    <property type="entry name" value="Glyco_hydro_57"/>
    <property type="match status" value="1"/>
</dbReference>
<protein>
    <submittedName>
        <fullName evidence="6">4-alpha-glucanotransferase</fullName>
        <ecNumber evidence="6">2.4.1.25</ecNumber>
    </submittedName>
</protein>
<dbReference type="InterPro" id="IPR011330">
    <property type="entry name" value="Glyco_hydro/deAcase_b/a-brl"/>
</dbReference>
<keyword evidence="2" id="KW-0119">Carbohydrate metabolism</keyword>
<evidence type="ECO:0000259" key="3">
    <source>
        <dbReference type="Pfam" id="PF03065"/>
    </source>
</evidence>
<evidence type="ECO:0000256" key="2">
    <source>
        <dbReference type="ARBA" id="ARBA00023277"/>
    </source>
</evidence>
<dbReference type="PANTHER" id="PTHR41695:SF1">
    <property type="entry name" value="1,4-ALPHA-GLUCAN BRANCHING ENZYME TK1436"/>
    <property type="match status" value="1"/>
</dbReference>
<evidence type="ECO:0000313" key="6">
    <source>
        <dbReference type="EMBL" id="ADV62137.1"/>
    </source>
</evidence>
<gene>
    <name evidence="6" type="ordered locus">Isop_1552</name>
</gene>
<dbReference type="CDD" id="cd10793">
    <property type="entry name" value="GH57N_TLGT_like"/>
    <property type="match status" value="1"/>
</dbReference>
<dbReference type="InterPro" id="IPR015179">
    <property type="entry name" value="A-amylase/a-glucTrfase_C"/>
</dbReference>
<dbReference type="STRING" id="575540.Isop_1552"/>
<evidence type="ECO:0000259" key="4">
    <source>
        <dbReference type="Pfam" id="PF09094"/>
    </source>
</evidence>
<dbReference type="GO" id="GO:0003844">
    <property type="term" value="F:1,4-alpha-glucan branching enzyme activity"/>
    <property type="evidence" value="ECO:0007669"/>
    <property type="project" value="InterPro"/>
</dbReference>
<dbReference type="Gene3D" id="2.70.98.10">
    <property type="match status" value="1"/>
</dbReference>
<dbReference type="InterPro" id="IPR040042">
    <property type="entry name" value="Branching_enz_MT3115-like"/>
</dbReference>
<keyword evidence="7" id="KW-1185">Reference proteome</keyword>
<dbReference type="SUPFAM" id="SSF88713">
    <property type="entry name" value="Glycoside hydrolase/deacetylase"/>
    <property type="match status" value="1"/>
</dbReference>
<keyword evidence="6" id="KW-0808">Transferase</keyword>
<dbReference type="Proteomes" id="UP000008631">
    <property type="component" value="Chromosome"/>
</dbReference>
<evidence type="ECO:0000256" key="1">
    <source>
        <dbReference type="ARBA" id="ARBA00006821"/>
    </source>
</evidence>
<dbReference type="GO" id="GO:0004134">
    <property type="term" value="F:4-alpha-glucanotransferase activity"/>
    <property type="evidence" value="ECO:0007669"/>
    <property type="project" value="UniProtKB-EC"/>
</dbReference>
<dbReference type="SUPFAM" id="SSF88688">
    <property type="entry name" value="Families 57/38 glycoside transferase middle domain"/>
    <property type="match status" value="1"/>
</dbReference>
<keyword evidence="6" id="KW-0328">Glycosyltransferase</keyword>
<reference key="1">
    <citation type="submission" date="2010-11" db="EMBL/GenBank/DDBJ databases">
        <title>The complete sequence of chromosome of Isophaera pallida ATCC 43644.</title>
        <authorList>
            <consortium name="US DOE Joint Genome Institute (JGI-PGF)"/>
            <person name="Lucas S."/>
            <person name="Copeland A."/>
            <person name="Lapidus A."/>
            <person name="Bruce D."/>
            <person name="Goodwin L."/>
            <person name="Pitluck S."/>
            <person name="Kyrpides N."/>
            <person name="Mavromatis K."/>
            <person name="Pagani I."/>
            <person name="Ivanova N."/>
            <person name="Saunders E."/>
            <person name="Brettin T."/>
            <person name="Detter J.C."/>
            <person name="Han C."/>
            <person name="Tapia R."/>
            <person name="Land M."/>
            <person name="Hauser L."/>
            <person name="Markowitz V."/>
            <person name="Cheng J.-F."/>
            <person name="Hugenholtz P."/>
            <person name="Woyke T."/>
            <person name="Wu D."/>
            <person name="Eisen J.A."/>
        </authorList>
    </citation>
    <scope>NUCLEOTIDE SEQUENCE</scope>
    <source>
        <strain>ATCC 43644</strain>
    </source>
</reference>
<dbReference type="SUPFAM" id="SSF74650">
    <property type="entry name" value="Galactose mutarotase-like"/>
    <property type="match status" value="1"/>
</dbReference>
<dbReference type="Pfam" id="PF09095">
    <property type="entry name" value="AmyA-gluTrfs_C"/>
    <property type="match status" value="1"/>
</dbReference>
<dbReference type="InterPro" id="IPR014718">
    <property type="entry name" value="GH-type_carb-bd"/>
</dbReference>
<feature type="domain" description="Alpha-amylase/4-alpha-glucanotransferase C-terminal" evidence="5">
    <location>
        <begin position="417"/>
        <end position="711"/>
    </location>
</feature>
<dbReference type="GO" id="GO:0005576">
    <property type="term" value="C:extracellular region"/>
    <property type="evidence" value="ECO:0007669"/>
    <property type="project" value="TreeGrafter"/>
</dbReference>
<dbReference type="InterPro" id="IPR004300">
    <property type="entry name" value="Glyco_hydro_57_N"/>
</dbReference>
<evidence type="ECO:0000259" key="5">
    <source>
        <dbReference type="Pfam" id="PF09095"/>
    </source>
</evidence>
<evidence type="ECO:0000313" key="7">
    <source>
        <dbReference type="Proteomes" id="UP000008631"/>
    </source>
</evidence>
<reference evidence="6 7" key="2">
    <citation type="journal article" date="2011" name="Stand. Genomic Sci.">
        <title>Complete genome sequence of Isosphaera pallida type strain (IS1B).</title>
        <authorList>
            <consortium name="US DOE Joint Genome Institute (JGI-PGF)"/>
            <person name="Goker M."/>
            <person name="Cleland D."/>
            <person name="Saunders E."/>
            <person name="Lapidus A."/>
            <person name="Nolan M."/>
            <person name="Lucas S."/>
            <person name="Hammon N."/>
            <person name="Deshpande S."/>
            <person name="Cheng J.F."/>
            <person name="Tapia R."/>
            <person name="Han C."/>
            <person name="Goodwin L."/>
            <person name="Pitluck S."/>
            <person name="Liolios K."/>
            <person name="Pagani I."/>
            <person name="Ivanova N."/>
            <person name="Mavromatis K."/>
            <person name="Pati A."/>
            <person name="Chen A."/>
            <person name="Palaniappan K."/>
            <person name="Land M."/>
            <person name="Hauser L."/>
            <person name="Chang Y.J."/>
            <person name="Jeffries C.D."/>
            <person name="Detter J.C."/>
            <person name="Beck B."/>
            <person name="Woyke T."/>
            <person name="Bristow J."/>
            <person name="Eisen J.A."/>
            <person name="Markowitz V."/>
            <person name="Hugenholtz P."/>
            <person name="Kyrpides N.C."/>
            <person name="Klenk H.P."/>
        </authorList>
    </citation>
    <scope>NUCLEOTIDE SEQUENCE [LARGE SCALE GENOMIC DNA]</scope>
    <source>
        <strain evidence="7">ATCC 43644 / DSM 9630 / IS1B</strain>
    </source>
</reference>
<dbReference type="EMBL" id="CP002353">
    <property type="protein sequence ID" value="ADV62137.1"/>
    <property type="molecule type" value="Genomic_DNA"/>
</dbReference>
<proteinExistence type="inferred from homology"/>
<dbReference type="AlphaFoldDB" id="E8QZ00"/>
<dbReference type="Pfam" id="PF09094">
    <property type="entry name" value="AmyA-A_glucT_m"/>
    <property type="match status" value="1"/>
</dbReference>